<evidence type="ECO:0000256" key="8">
    <source>
        <dbReference type="NCBIfam" id="TIGR02869"/>
    </source>
</evidence>
<dbReference type="Pfam" id="PF01471">
    <property type="entry name" value="PG_binding_1"/>
    <property type="match status" value="1"/>
</dbReference>
<dbReference type="OrthoDB" id="9785345at2"/>
<dbReference type="InterPro" id="IPR036365">
    <property type="entry name" value="PGBD-like_sf"/>
</dbReference>
<keyword evidence="3" id="KW-0309">Germination</keyword>
<reference evidence="12 13" key="1">
    <citation type="submission" date="2019-03" db="EMBL/GenBank/DDBJ databases">
        <title>Genomic Encyclopedia of Type Strains, Phase IV (KMG-IV): sequencing the most valuable type-strain genomes for metagenomic binning, comparative biology and taxonomic classification.</title>
        <authorList>
            <person name="Goeker M."/>
        </authorList>
    </citation>
    <scope>NUCLEOTIDE SEQUENCE [LARGE SCALE GENOMIC DNA]</scope>
    <source>
        <strain evidence="12 13">DSM 100433</strain>
    </source>
</reference>
<dbReference type="Gene3D" id="6.20.240.60">
    <property type="match status" value="1"/>
</dbReference>
<sequence>MESSRIKTLKVAIIILLNIVMLGLVSQAINQGRVRAAENDFSQEAAQVYSQRGSTGDEVRKIQQRLKDWGYFFDEVNGTYGPKTEEAVRYFQRQNGLSVDGIAGSATLAALGLPSGSASGGSSGGVTNDADYQLLARIISAEARGEPYTGQVAVGAVVLNRVEHPSFPDSVAGVVYQPGAFTAITDGQINEPISESAYRAAKDALNGWDPSGGAIYYFNPDKTSNKWMRTRPVILRIGNHLFCS</sequence>
<accession>A0A9X8Y9A2</accession>
<evidence type="ECO:0000313" key="13">
    <source>
        <dbReference type="Proteomes" id="UP000294682"/>
    </source>
</evidence>
<evidence type="ECO:0000256" key="1">
    <source>
        <dbReference type="ARBA" id="ARBA00007010"/>
    </source>
</evidence>
<keyword evidence="5" id="KW-0378">Hydrolase</keyword>
<dbReference type="InterPro" id="IPR011105">
    <property type="entry name" value="Cell_wall_hydrolase_SleB"/>
</dbReference>
<proteinExistence type="inferred from homology"/>
<dbReference type="AlphaFoldDB" id="A0A9X8Y9A2"/>
<protein>
    <recommendedName>
        <fullName evidence="2 8">Spore cortex-lytic enzyme</fullName>
    </recommendedName>
</protein>
<dbReference type="InterPro" id="IPR014224">
    <property type="entry name" value="Spore_cortex_SleB"/>
</dbReference>
<evidence type="ECO:0000256" key="3">
    <source>
        <dbReference type="ARBA" id="ARBA00022544"/>
    </source>
</evidence>
<dbReference type="Gene3D" id="1.10.101.10">
    <property type="entry name" value="PGBD-like superfamily/PGBD"/>
    <property type="match status" value="1"/>
</dbReference>
<organism evidence="12 13">
    <name type="scientific">Harryflintia acetispora</name>
    <dbReference type="NCBI Taxonomy" id="1849041"/>
    <lineage>
        <taxon>Bacteria</taxon>
        <taxon>Bacillati</taxon>
        <taxon>Bacillota</taxon>
        <taxon>Clostridia</taxon>
        <taxon>Eubacteriales</taxon>
        <taxon>Oscillospiraceae</taxon>
        <taxon>Harryflintia</taxon>
    </lineage>
</organism>
<comment type="caution">
    <text evidence="12">The sequence shown here is derived from an EMBL/GenBank/DDBJ whole genome shotgun (WGS) entry which is preliminary data.</text>
</comment>
<dbReference type="Proteomes" id="UP000294682">
    <property type="component" value="Unassembled WGS sequence"/>
</dbReference>
<comment type="similarity">
    <text evidence="1">Belongs to the SleB family.</text>
</comment>
<dbReference type="GO" id="GO:0016787">
    <property type="term" value="F:hydrolase activity"/>
    <property type="evidence" value="ECO:0007669"/>
    <property type="project" value="UniProtKB-KW"/>
</dbReference>
<dbReference type="Gene3D" id="1.10.10.2520">
    <property type="entry name" value="Cell wall hydrolase SleB, domain 1"/>
    <property type="match status" value="1"/>
</dbReference>
<evidence type="ECO:0000256" key="9">
    <source>
        <dbReference type="SAM" id="Phobius"/>
    </source>
</evidence>
<dbReference type="NCBIfam" id="TIGR02869">
    <property type="entry name" value="spore_SleB"/>
    <property type="match status" value="1"/>
</dbReference>
<keyword evidence="13" id="KW-1185">Reference proteome</keyword>
<keyword evidence="9" id="KW-0812">Transmembrane</keyword>
<feature type="domain" description="Peptidoglycan binding-like" evidence="10">
    <location>
        <begin position="55"/>
        <end position="111"/>
    </location>
</feature>
<evidence type="ECO:0000256" key="2">
    <source>
        <dbReference type="ARBA" id="ARBA00018364"/>
    </source>
</evidence>
<dbReference type="InterPro" id="IPR042047">
    <property type="entry name" value="SleB_dom1"/>
</dbReference>
<dbReference type="InterPro" id="IPR036366">
    <property type="entry name" value="PGBDSf"/>
</dbReference>
<keyword evidence="9" id="KW-0472">Membrane</keyword>
<dbReference type="GO" id="GO:0009847">
    <property type="term" value="P:spore germination"/>
    <property type="evidence" value="ECO:0007669"/>
    <property type="project" value="UniProtKB-UniRule"/>
</dbReference>
<gene>
    <name evidence="12" type="ORF">EDD78_10142</name>
</gene>
<dbReference type="GO" id="GO:0030435">
    <property type="term" value="P:sporulation resulting in formation of a cellular spore"/>
    <property type="evidence" value="ECO:0007669"/>
    <property type="project" value="UniProtKB-KW"/>
</dbReference>
<evidence type="ECO:0000256" key="4">
    <source>
        <dbReference type="ARBA" id="ARBA00022729"/>
    </source>
</evidence>
<evidence type="ECO:0000256" key="5">
    <source>
        <dbReference type="ARBA" id="ARBA00022801"/>
    </source>
</evidence>
<keyword evidence="9" id="KW-1133">Transmembrane helix</keyword>
<keyword evidence="7" id="KW-0961">Cell wall biogenesis/degradation</keyword>
<feature type="domain" description="Cell wall hydrolase SleB" evidence="11">
    <location>
        <begin position="145"/>
        <end position="243"/>
    </location>
</feature>
<dbReference type="EMBL" id="SLUK01000001">
    <property type="protein sequence ID" value="TCL45065.1"/>
    <property type="molecule type" value="Genomic_DNA"/>
</dbReference>
<evidence type="ECO:0000256" key="7">
    <source>
        <dbReference type="ARBA" id="ARBA00023316"/>
    </source>
</evidence>
<evidence type="ECO:0000259" key="11">
    <source>
        <dbReference type="Pfam" id="PF07486"/>
    </source>
</evidence>
<evidence type="ECO:0000256" key="6">
    <source>
        <dbReference type="ARBA" id="ARBA00022969"/>
    </source>
</evidence>
<dbReference type="SUPFAM" id="SSF47090">
    <property type="entry name" value="PGBD-like"/>
    <property type="match status" value="1"/>
</dbReference>
<evidence type="ECO:0000259" key="10">
    <source>
        <dbReference type="Pfam" id="PF01471"/>
    </source>
</evidence>
<evidence type="ECO:0000313" key="12">
    <source>
        <dbReference type="EMBL" id="TCL45065.1"/>
    </source>
</evidence>
<feature type="transmembrane region" description="Helical" evidence="9">
    <location>
        <begin position="12"/>
        <end position="29"/>
    </location>
</feature>
<name>A0A9X8Y9A2_9FIRM</name>
<dbReference type="Pfam" id="PF07486">
    <property type="entry name" value="Hydrolase_2"/>
    <property type="match status" value="1"/>
</dbReference>
<dbReference type="InterPro" id="IPR002477">
    <property type="entry name" value="Peptidoglycan-bd-like"/>
</dbReference>
<dbReference type="RefSeq" id="WP_079700177.1">
    <property type="nucleotide sequence ID" value="NZ_JADNAH010000054.1"/>
</dbReference>
<dbReference type="GO" id="GO:0071555">
    <property type="term" value="P:cell wall organization"/>
    <property type="evidence" value="ECO:0007669"/>
    <property type="project" value="UniProtKB-KW"/>
</dbReference>
<keyword evidence="6" id="KW-0749">Sporulation</keyword>
<keyword evidence="4" id="KW-0732">Signal</keyword>